<accession>K6YKX6</accession>
<keyword evidence="1" id="KW-1133">Transmembrane helix</keyword>
<organism evidence="2 3">
    <name type="scientific">Paraglaciecola arctica BSs20135</name>
    <dbReference type="NCBI Taxonomy" id="493475"/>
    <lineage>
        <taxon>Bacteria</taxon>
        <taxon>Pseudomonadati</taxon>
        <taxon>Pseudomonadota</taxon>
        <taxon>Gammaproteobacteria</taxon>
        <taxon>Alteromonadales</taxon>
        <taxon>Alteromonadaceae</taxon>
        <taxon>Paraglaciecola</taxon>
    </lineage>
</organism>
<dbReference type="AlphaFoldDB" id="K6YKX6"/>
<reference evidence="2 3" key="1">
    <citation type="journal article" date="2017" name="Antonie Van Leeuwenhoek">
        <title>Rhizobium rhizosphaerae sp. nov., a novel species isolated from rice rhizosphere.</title>
        <authorList>
            <person name="Zhao J.J."/>
            <person name="Zhang J."/>
            <person name="Zhang R.J."/>
            <person name="Zhang C.W."/>
            <person name="Yin H.Q."/>
            <person name="Zhang X.X."/>
        </authorList>
    </citation>
    <scope>NUCLEOTIDE SEQUENCE [LARGE SCALE GENOMIC DNA]</scope>
    <source>
        <strain evidence="2 3">BSs20135</strain>
    </source>
</reference>
<name>K6YKX6_9ALTE</name>
<evidence type="ECO:0000256" key="1">
    <source>
        <dbReference type="SAM" id="Phobius"/>
    </source>
</evidence>
<sequence length="42" mass="4913">MLVKYCYLTGLLVLFTKLLFTIVIQFTGQHHGLTKLLILKKY</sequence>
<proteinExistence type="predicted"/>
<dbReference type="EMBL" id="BAEO01000024">
    <property type="protein sequence ID" value="GAC18792.1"/>
    <property type="molecule type" value="Genomic_DNA"/>
</dbReference>
<dbReference type="Proteomes" id="UP000006327">
    <property type="component" value="Unassembled WGS sequence"/>
</dbReference>
<evidence type="ECO:0000313" key="3">
    <source>
        <dbReference type="Proteomes" id="UP000006327"/>
    </source>
</evidence>
<feature type="transmembrane region" description="Helical" evidence="1">
    <location>
        <begin position="7"/>
        <end position="27"/>
    </location>
</feature>
<protein>
    <submittedName>
        <fullName evidence="2">Uncharacterized protein</fullName>
    </submittedName>
</protein>
<comment type="caution">
    <text evidence="2">The sequence shown here is derived from an EMBL/GenBank/DDBJ whole genome shotgun (WGS) entry which is preliminary data.</text>
</comment>
<keyword evidence="3" id="KW-1185">Reference proteome</keyword>
<evidence type="ECO:0000313" key="2">
    <source>
        <dbReference type="EMBL" id="GAC18792.1"/>
    </source>
</evidence>
<keyword evidence="1" id="KW-0472">Membrane</keyword>
<dbReference type="STRING" id="493475.GARC_1824"/>
<gene>
    <name evidence="2" type="ORF">GARC_1824</name>
</gene>
<keyword evidence="1" id="KW-0812">Transmembrane</keyword>